<dbReference type="PANTHER" id="PTHR33529">
    <property type="entry name" value="SLR0882 PROTEIN-RELATED"/>
    <property type="match status" value="1"/>
</dbReference>
<accession>A0A0F9QEV2</accession>
<evidence type="ECO:0008006" key="8">
    <source>
        <dbReference type="Google" id="ProtNLM"/>
    </source>
</evidence>
<dbReference type="GO" id="GO:0015920">
    <property type="term" value="P:lipopolysaccharide transport"/>
    <property type="evidence" value="ECO:0007669"/>
    <property type="project" value="TreeGrafter"/>
</dbReference>
<dbReference type="Pfam" id="PF03739">
    <property type="entry name" value="LptF_LptG"/>
    <property type="match status" value="1"/>
</dbReference>
<dbReference type="AlphaFoldDB" id="A0A0F9QEV2"/>
<feature type="transmembrane region" description="Helical" evidence="6">
    <location>
        <begin position="12"/>
        <end position="31"/>
    </location>
</feature>
<keyword evidence="5 6" id="KW-0472">Membrane</keyword>
<proteinExistence type="predicted"/>
<dbReference type="InterPro" id="IPR005495">
    <property type="entry name" value="LptG/LptF_permease"/>
</dbReference>
<gene>
    <name evidence="7" type="ORF">LCGC14_0711750</name>
</gene>
<dbReference type="PANTHER" id="PTHR33529:SF8">
    <property type="entry name" value="PERMEASE, YJGP_YJGQ FAMILY"/>
    <property type="match status" value="1"/>
</dbReference>
<keyword evidence="3 6" id="KW-0812">Transmembrane</keyword>
<evidence type="ECO:0000256" key="5">
    <source>
        <dbReference type="ARBA" id="ARBA00023136"/>
    </source>
</evidence>
<organism evidence="7">
    <name type="scientific">marine sediment metagenome</name>
    <dbReference type="NCBI Taxonomy" id="412755"/>
    <lineage>
        <taxon>unclassified sequences</taxon>
        <taxon>metagenomes</taxon>
        <taxon>ecological metagenomes</taxon>
    </lineage>
</organism>
<feature type="transmembrane region" description="Helical" evidence="6">
    <location>
        <begin position="337"/>
        <end position="355"/>
    </location>
</feature>
<name>A0A0F9QEV2_9ZZZZ</name>
<feature type="transmembrane region" description="Helical" evidence="6">
    <location>
        <begin position="279"/>
        <end position="298"/>
    </location>
</feature>
<dbReference type="GO" id="GO:0043190">
    <property type="term" value="C:ATP-binding cassette (ABC) transporter complex"/>
    <property type="evidence" value="ECO:0007669"/>
    <property type="project" value="TreeGrafter"/>
</dbReference>
<comment type="caution">
    <text evidence="7">The sequence shown here is derived from an EMBL/GenBank/DDBJ whole genome shotgun (WGS) entry which is preliminary data.</text>
</comment>
<keyword evidence="2" id="KW-1003">Cell membrane</keyword>
<comment type="subcellular location">
    <subcellularLocation>
        <location evidence="1">Cell membrane</location>
        <topology evidence="1">Multi-pass membrane protein</topology>
    </subcellularLocation>
</comment>
<evidence type="ECO:0000313" key="7">
    <source>
        <dbReference type="EMBL" id="KKN42595.1"/>
    </source>
</evidence>
<evidence type="ECO:0000256" key="4">
    <source>
        <dbReference type="ARBA" id="ARBA00022989"/>
    </source>
</evidence>
<protein>
    <recommendedName>
        <fullName evidence="8">YjgP/YjgQ family permease</fullName>
    </recommendedName>
</protein>
<keyword evidence="4 6" id="KW-1133">Transmembrane helix</keyword>
<evidence type="ECO:0000256" key="2">
    <source>
        <dbReference type="ARBA" id="ARBA00022475"/>
    </source>
</evidence>
<feature type="transmembrane region" description="Helical" evidence="6">
    <location>
        <begin position="51"/>
        <end position="77"/>
    </location>
</feature>
<evidence type="ECO:0000256" key="1">
    <source>
        <dbReference type="ARBA" id="ARBA00004651"/>
    </source>
</evidence>
<feature type="transmembrane region" description="Helical" evidence="6">
    <location>
        <begin position="104"/>
        <end position="123"/>
    </location>
</feature>
<evidence type="ECO:0000256" key="3">
    <source>
        <dbReference type="ARBA" id="ARBA00022692"/>
    </source>
</evidence>
<sequence length="360" mass="41036">MLSIIDKYILKRYLVTFGVMILLFIPIGIMAHLAEQIGKMQANEAPLDEILIYFGNFTIYIGSLLFPIFLFLSVIFFTSKLASNTEIVAILSSGVSYNRFLRPYLIGATIIALIMFIMGMFIVPKASLGFNEFKYKYLKKGKQDRVTNNVFTQLNKTDFIYVSSFDPARQIGYNFTYERFTEDDKLDFKISAANIRWIPKDSMYRLTSYQKRKLVNDTALVQTKRRLDTVFTFDIGDLTPVSYVAETKNLFELNKFIDDQRQKGASNINAYVLVKYKRWSLPIAAFILTIIAVAVASVKRRGGMGVNLAFGIVVAFIFIFFDKVFGTLAEQAGFSPLWAVILPNFLFGVLAFVLLQKAKR</sequence>
<evidence type="ECO:0000256" key="6">
    <source>
        <dbReference type="SAM" id="Phobius"/>
    </source>
</evidence>
<dbReference type="EMBL" id="LAZR01001570">
    <property type="protein sequence ID" value="KKN42595.1"/>
    <property type="molecule type" value="Genomic_DNA"/>
</dbReference>
<feature type="transmembrane region" description="Helical" evidence="6">
    <location>
        <begin position="305"/>
        <end position="325"/>
    </location>
</feature>
<reference evidence="7" key="1">
    <citation type="journal article" date="2015" name="Nature">
        <title>Complex archaea that bridge the gap between prokaryotes and eukaryotes.</title>
        <authorList>
            <person name="Spang A."/>
            <person name="Saw J.H."/>
            <person name="Jorgensen S.L."/>
            <person name="Zaremba-Niedzwiedzka K."/>
            <person name="Martijn J."/>
            <person name="Lind A.E."/>
            <person name="van Eijk R."/>
            <person name="Schleper C."/>
            <person name="Guy L."/>
            <person name="Ettema T.J."/>
        </authorList>
    </citation>
    <scope>NUCLEOTIDE SEQUENCE</scope>
</reference>